<dbReference type="Proteomes" id="UP000383971">
    <property type="component" value="Unassembled WGS sequence"/>
</dbReference>
<gene>
    <name evidence="2" type="ORF">PCO31111_04771</name>
</gene>
<evidence type="ECO:0000313" key="3">
    <source>
        <dbReference type="Proteomes" id="UP000383971"/>
    </source>
</evidence>
<dbReference type="Pfam" id="PF06223">
    <property type="entry name" value="Phage_tail_T"/>
    <property type="match status" value="1"/>
</dbReference>
<dbReference type="AlphaFoldDB" id="A0A5E4YTJ8"/>
<evidence type="ECO:0000313" key="2">
    <source>
        <dbReference type="EMBL" id="VVE51745.1"/>
    </source>
</evidence>
<feature type="domain" description="Minor tail T" evidence="1">
    <location>
        <begin position="5"/>
        <end position="74"/>
    </location>
</feature>
<organism evidence="2 3">
    <name type="scientific">Pandoraea communis</name>
    <dbReference type="NCBI Taxonomy" id="2508297"/>
    <lineage>
        <taxon>Bacteria</taxon>
        <taxon>Pseudomonadati</taxon>
        <taxon>Pseudomonadota</taxon>
        <taxon>Betaproteobacteria</taxon>
        <taxon>Burkholderiales</taxon>
        <taxon>Burkholderiaceae</taxon>
        <taxon>Pandoraea</taxon>
    </lineage>
</organism>
<sequence>MREIDSQEYTDWMAYFAIEPFGERVADMRMGMLAATMANIHRNPKTTPAAYEPAAFIPWAFEAPKSIEFPDPKDQARFVALAVFGVDLAAHKGKRKRFVVKRKNHG</sequence>
<proteinExistence type="predicted"/>
<accession>A0A5E4YTJ8</accession>
<reference evidence="2 3" key="1">
    <citation type="submission" date="2019-08" db="EMBL/GenBank/DDBJ databases">
        <authorList>
            <person name="Peeters C."/>
        </authorList>
    </citation>
    <scope>NUCLEOTIDE SEQUENCE [LARGE SCALE GENOMIC DNA]</scope>
    <source>
        <strain evidence="2 3">LMG 31111</strain>
    </source>
</reference>
<dbReference type="InterPro" id="IPR009350">
    <property type="entry name" value="Phage_tail_T"/>
</dbReference>
<protein>
    <recommendedName>
        <fullName evidence="1">Minor tail T domain-containing protein</fullName>
    </recommendedName>
</protein>
<keyword evidence="3" id="KW-1185">Reference proteome</keyword>
<dbReference type="EMBL" id="CABPSE010000024">
    <property type="protein sequence ID" value="VVE51745.1"/>
    <property type="molecule type" value="Genomic_DNA"/>
</dbReference>
<name>A0A5E4YTJ8_9BURK</name>
<evidence type="ECO:0000259" key="1">
    <source>
        <dbReference type="Pfam" id="PF06223"/>
    </source>
</evidence>